<feature type="domain" description="AF4/FMR2 C-terminal homology" evidence="6">
    <location>
        <begin position="39"/>
        <end position="207"/>
    </location>
</feature>
<reference evidence="8" key="1">
    <citation type="submission" date="2024-04" db="EMBL/GenBank/DDBJ databases">
        <title>Salinicola lusitanus LLJ914,a marine bacterium isolated from the Okinawa Trough.</title>
        <authorList>
            <person name="Li J."/>
        </authorList>
    </citation>
    <scope>NUCLEOTIDE SEQUENCE [LARGE SCALE GENOMIC DNA]</scope>
</reference>
<keyword evidence="3" id="KW-0597">Phosphoprotein</keyword>
<comment type="caution">
    <text evidence="7">The sequence shown here is derived from an EMBL/GenBank/DDBJ whole genome shotgun (WGS) entry which is preliminary data.</text>
</comment>
<proteinExistence type="inferred from homology"/>
<sequence>MVSELQECEAHSEKSSADAYNPGSCSDSEVWTETLDLTEVTRPRLCFSDTLQSADFHMQEAKRLKHKADKLLDKFVKAVNYADAAVSFVECGNAMERDPLEAKSPYTMYSETVELLRYAMRLKNFSGHSSSTNEKKLAVLCNRCLSLLYLRMFQLKKDHALKYSRSLMEYFKNSSKGSQQSPWRTNAKVNGAPSPSPQPLPCRKRGGARLSGRSHGNRKCVHPTEDPPHGLESRDHHQQHPAELRELGDRGPFLVELDSLMEPLSQQSSMSSLVRYVRQGLSWLRIDANLT</sequence>
<comment type="similarity">
    <text evidence="2">Belongs to the AF4 family.</text>
</comment>
<evidence type="ECO:0000256" key="3">
    <source>
        <dbReference type="ARBA" id="ARBA00022553"/>
    </source>
</evidence>
<dbReference type="InterPro" id="IPR043640">
    <property type="entry name" value="AF4/FMR2_CHD"/>
</dbReference>
<keyword evidence="8" id="KW-1185">Reference proteome</keyword>
<dbReference type="Pfam" id="PF18876">
    <property type="entry name" value="AFF4_CHD"/>
    <property type="match status" value="2"/>
</dbReference>
<feature type="compositionally biased region" description="Polar residues" evidence="5">
    <location>
        <begin position="174"/>
        <end position="188"/>
    </location>
</feature>
<dbReference type="GO" id="GO:0016607">
    <property type="term" value="C:nuclear speck"/>
    <property type="evidence" value="ECO:0007669"/>
    <property type="project" value="TreeGrafter"/>
</dbReference>
<feature type="domain" description="AF4/FMR2 C-terminal homology" evidence="6">
    <location>
        <begin position="252"/>
        <end position="290"/>
    </location>
</feature>
<organism evidence="7 8">
    <name type="scientific">Mugilogobius chulae</name>
    <name type="common">yellowstripe goby</name>
    <dbReference type="NCBI Taxonomy" id="88201"/>
    <lineage>
        <taxon>Eukaryota</taxon>
        <taxon>Metazoa</taxon>
        <taxon>Chordata</taxon>
        <taxon>Craniata</taxon>
        <taxon>Vertebrata</taxon>
        <taxon>Euteleostomi</taxon>
        <taxon>Actinopterygii</taxon>
        <taxon>Neopterygii</taxon>
        <taxon>Teleostei</taxon>
        <taxon>Neoteleostei</taxon>
        <taxon>Acanthomorphata</taxon>
        <taxon>Gobiaria</taxon>
        <taxon>Gobiiformes</taxon>
        <taxon>Gobioidei</taxon>
        <taxon>Gobiidae</taxon>
        <taxon>Gobionellinae</taxon>
        <taxon>Mugilogobius</taxon>
    </lineage>
</organism>
<protein>
    <recommendedName>
        <fullName evidence="6">AF4/FMR2 C-terminal homology domain-containing protein</fullName>
    </recommendedName>
</protein>
<name>A0AAW0P9K7_9GOBI</name>
<dbReference type="InterPro" id="IPR007797">
    <property type="entry name" value="AF4/FMR2"/>
</dbReference>
<dbReference type="PANTHER" id="PTHR10528:SF18">
    <property type="entry name" value="AF4_FMR2 FAMILY MEMBER 2"/>
    <property type="match status" value="1"/>
</dbReference>
<comment type="subcellular location">
    <subcellularLocation>
        <location evidence="1">Nucleus</location>
    </subcellularLocation>
</comment>
<accession>A0AAW0P9K7</accession>
<dbReference type="Proteomes" id="UP001460270">
    <property type="component" value="Unassembled WGS sequence"/>
</dbReference>
<gene>
    <name evidence="7" type="ORF">WMY93_008668</name>
</gene>
<evidence type="ECO:0000256" key="1">
    <source>
        <dbReference type="ARBA" id="ARBA00004123"/>
    </source>
</evidence>
<dbReference type="GO" id="GO:0043484">
    <property type="term" value="P:regulation of RNA splicing"/>
    <property type="evidence" value="ECO:0007669"/>
    <property type="project" value="TreeGrafter"/>
</dbReference>
<evidence type="ECO:0000313" key="8">
    <source>
        <dbReference type="Proteomes" id="UP001460270"/>
    </source>
</evidence>
<dbReference type="GO" id="GO:0002151">
    <property type="term" value="F:G-quadruplex RNA binding"/>
    <property type="evidence" value="ECO:0007669"/>
    <property type="project" value="TreeGrafter"/>
</dbReference>
<dbReference type="PANTHER" id="PTHR10528">
    <property type="entry name" value="AF4/FMR2 FAMILY MEMBER"/>
    <property type="match status" value="1"/>
</dbReference>
<keyword evidence="4" id="KW-0539">Nucleus</keyword>
<evidence type="ECO:0000259" key="6">
    <source>
        <dbReference type="Pfam" id="PF18876"/>
    </source>
</evidence>
<evidence type="ECO:0000256" key="2">
    <source>
        <dbReference type="ARBA" id="ARBA00007354"/>
    </source>
</evidence>
<evidence type="ECO:0000313" key="7">
    <source>
        <dbReference type="EMBL" id="KAK7921766.1"/>
    </source>
</evidence>
<dbReference type="AlphaFoldDB" id="A0AAW0P9K7"/>
<dbReference type="EMBL" id="JBBPFD010000006">
    <property type="protein sequence ID" value="KAK7921766.1"/>
    <property type="molecule type" value="Genomic_DNA"/>
</dbReference>
<evidence type="ECO:0000256" key="5">
    <source>
        <dbReference type="SAM" id="MobiDB-lite"/>
    </source>
</evidence>
<evidence type="ECO:0000256" key="4">
    <source>
        <dbReference type="ARBA" id="ARBA00023242"/>
    </source>
</evidence>
<feature type="compositionally biased region" description="Basic and acidic residues" evidence="5">
    <location>
        <begin position="222"/>
        <end position="240"/>
    </location>
</feature>
<feature type="region of interest" description="Disordered" evidence="5">
    <location>
        <begin position="174"/>
        <end position="240"/>
    </location>
</feature>